<dbReference type="GO" id="GO:0005737">
    <property type="term" value="C:cytoplasm"/>
    <property type="evidence" value="ECO:0007669"/>
    <property type="project" value="TreeGrafter"/>
</dbReference>
<name>A0A183KPJ5_9TREM</name>
<reference evidence="3" key="1">
    <citation type="submission" date="2016-06" db="UniProtKB">
        <authorList>
            <consortium name="WormBaseParasite"/>
        </authorList>
    </citation>
    <scope>IDENTIFICATION</scope>
</reference>
<dbReference type="AlphaFoldDB" id="A0A183KPJ5"/>
<reference evidence="1 2" key="2">
    <citation type="submission" date="2018-11" db="EMBL/GenBank/DDBJ databases">
        <authorList>
            <consortium name="Pathogen Informatics"/>
        </authorList>
    </citation>
    <scope>NUCLEOTIDE SEQUENCE [LARGE SCALE GENOMIC DNA]</scope>
    <source>
        <strain evidence="1">Dakar</strain>
        <strain evidence="2">Dakar, Senegal</strain>
    </source>
</reference>
<gene>
    <name evidence="1" type="ORF">SCUD_LOCUS16977</name>
</gene>
<accession>A0A183KPJ5</accession>
<evidence type="ECO:0000313" key="1">
    <source>
        <dbReference type="EMBL" id="VDP62588.1"/>
    </source>
</evidence>
<dbReference type="STRING" id="6186.A0A183KPJ5"/>
<dbReference type="EMBL" id="UZAK01039260">
    <property type="protein sequence ID" value="VDP62588.1"/>
    <property type="molecule type" value="Genomic_DNA"/>
</dbReference>
<evidence type="ECO:0000313" key="2">
    <source>
        <dbReference type="Proteomes" id="UP000279833"/>
    </source>
</evidence>
<dbReference type="GO" id="GO:0005085">
    <property type="term" value="F:guanyl-nucleotide exchange factor activity"/>
    <property type="evidence" value="ECO:0007669"/>
    <property type="project" value="TreeGrafter"/>
</dbReference>
<sequence length="81" mass="9497">MNKISTFLKFQHLCKLTPADHYDRPDLTVAHEAMREVALSINDVKRDLDTISSIDQIQSRYLFLFDKILIVCKPKVRNYSK</sequence>
<dbReference type="Proteomes" id="UP000279833">
    <property type="component" value="Unassembled WGS sequence"/>
</dbReference>
<dbReference type="InterPro" id="IPR035899">
    <property type="entry name" value="DBL_dom_sf"/>
</dbReference>
<organism evidence="3">
    <name type="scientific">Schistosoma curassoni</name>
    <dbReference type="NCBI Taxonomy" id="6186"/>
    <lineage>
        <taxon>Eukaryota</taxon>
        <taxon>Metazoa</taxon>
        <taxon>Spiralia</taxon>
        <taxon>Lophotrochozoa</taxon>
        <taxon>Platyhelminthes</taxon>
        <taxon>Trematoda</taxon>
        <taxon>Digenea</taxon>
        <taxon>Strigeidida</taxon>
        <taxon>Schistosomatoidea</taxon>
        <taxon>Schistosomatidae</taxon>
        <taxon>Schistosoma</taxon>
    </lineage>
</organism>
<protein>
    <submittedName>
        <fullName evidence="1 3">Uncharacterized protein</fullName>
    </submittedName>
</protein>
<proteinExistence type="predicted"/>
<evidence type="ECO:0000313" key="3">
    <source>
        <dbReference type="WBParaSite" id="SCUD_0001698001-mRNA-1"/>
    </source>
</evidence>
<dbReference type="PANTHER" id="PTHR45818">
    <property type="entry name" value="PROTEIN VAV"/>
    <property type="match status" value="1"/>
</dbReference>
<dbReference type="SUPFAM" id="SSF48065">
    <property type="entry name" value="DBL homology domain (DH-domain)"/>
    <property type="match status" value="1"/>
</dbReference>
<dbReference type="Gene3D" id="1.20.900.10">
    <property type="entry name" value="Dbl homology (DH) domain"/>
    <property type="match status" value="1"/>
</dbReference>
<dbReference type="PANTHER" id="PTHR45818:SF3">
    <property type="entry name" value="PROTEIN VAV"/>
    <property type="match status" value="1"/>
</dbReference>
<keyword evidence="2" id="KW-1185">Reference proteome</keyword>
<dbReference type="WBParaSite" id="SCUD_0001698001-mRNA-1">
    <property type="protein sequence ID" value="SCUD_0001698001-mRNA-1"/>
    <property type="gene ID" value="SCUD_0001698001"/>
</dbReference>